<accession>A0AAV2WF51</accession>
<dbReference type="RefSeq" id="WP_234411507.1">
    <property type="nucleotide sequence ID" value="NZ_LK021337.1"/>
</dbReference>
<dbReference type="Gene3D" id="3.40.50.1820">
    <property type="entry name" value="alpha/beta hydrolase"/>
    <property type="match status" value="1"/>
</dbReference>
<feature type="compositionally biased region" description="Polar residues" evidence="1">
    <location>
        <begin position="39"/>
        <end position="50"/>
    </location>
</feature>
<dbReference type="Proteomes" id="UP000028864">
    <property type="component" value="Unassembled WGS sequence"/>
</dbReference>
<organism evidence="3 4">
    <name type="scientific">Mycolicibacterium neoaurum</name>
    <name type="common">Mycobacterium neoaurum</name>
    <dbReference type="NCBI Taxonomy" id="1795"/>
    <lineage>
        <taxon>Bacteria</taxon>
        <taxon>Bacillati</taxon>
        <taxon>Actinomycetota</taxon>
        <taxon>Actinomycetes</taxon>
        <taxon>Mycobacteriales</taxon>
        <taxon>Mycobacteriaceae</taxon>
        <taxon>Mycolicibacterium</taxon>
    </lineage>
</organism>
<feature type="compositionally biased region" description="Basic and acidic residues" evidence="1">
    <location>
        <begin position="65"/>
        <end position="78"/>
    </location>
</feature>
<sequence>MGVHRGLFGAAGWLSAAAVAVIMLVPAPDAAASPDSEIGRSNTVESSAQRGASGETAEGSENADPADRGPVEGQRTDDSDSESADDGDVRVGRAGDDPLEPVSATRESPRRTVITETADRDLIAQDRSDKGGDAAKHRADDKDGDVREIDDRKSTAVVTSASGDLTAPAAVADAGSATPADAVITAPPTGAPPLVNVIGSMVLNLLMGAIHLIDGPPTLPPGSTVTVRTSTLDVPVAGGRTVQADWYFPKDADQSTRLIYLQHGFMASGPMYSYTAARIAERTNSIVVAPSLSSNFFDPAAAWVGGDPMHRAVAELFVGDREALVQSARAAAGYQIVLPQTFAFVGHSAGGTLVTAAAGYLARKDELDDLVGLVLLDGVEPASSRAVSNALSALTGEHERPIYLVSSPRYFWSRGGDMADKLQAARPDRFNGVSLVGGLHTDYSQSGNMLLQFAQYVITGFSAEHNVQAAADISIGWLDDLFDGTRDGLYGAPGQSFEIATRAGTAEAVVFPLGPDQGSPLQRLVDGFFAIIFDWAGRNVFVYEPMPV</sequence>
<dbReference type="EMBL" id="LK021337">
    <property type="protein sequence ID" value="CDQ42308.1"/>
    <property type="molecule type" value="Genomic_DNA"/>
</dbReference>
<protein>
    <submittedName>
        <fullName evidence="3">Lipocalin family protein</fullName>
    </submittedName>
</protein>
<dbReference type="AlphaFoldDB" id="A0AAV2WF51"/>
<evidence type="ECO:0000256" key="1">
    <source>
        <dbReference type="SAM" id="MobiDB-lite"/>
    </source>
</evidence>
<feature type="region of interest" description="Disordered" evidence="1">
    <location>
        <begin position="30"/>
        <end position="160"/>
    </location>
</feature>
<evidence type="ECO:0000313" key="3">
    <source>
        <dbReference type="EMBL" id="CDQ42308.1"/>
    </source>
</evidence>
<evidence type="ECO:0000313" key="4">
    <source>
        <dbReference type="Proteomes" id="UP000028864"/>
    </source>
</evidence>
<proteinExistence type="predicted"/>
<evidence type="ECO:0000256" key="2">
    <source>
        <dbReference type="SAM" id="SignalP"/>
    </source>
</evidence>
<reference evidence="3" key="2">
    <citation type="submission" date="2015-09" db="EMBL/GenBank/DDBJ databases">
        <title>Draft genome sequence of Mycobacterium neoaurum DSM 44074.</title>
        <authorList>
            <person name="Croce O."/>
            <person name="Robert C."/>
            <person name="Raoult D."/>
            <person name="Drancourt M."/>
        </authorList>
    </citation>
    <scope>NUCLEOTIDE SEQUENCE</scope>
    <source>
        <strain evidence="3">DSM 44074</strain>
    </source>
</reference>
<name>A0AAV2WF51_MYCNE</name>
<feature type="chain" id="PRO_5043696635" evidence="2">
    <location>
        <begin position="32"/>
        <end position="548"/>
    </location>
</feature>
<dbReference type="SUPFAM" id="SSF53474">
    <property type="entry name" value="alpha/beta-Hydrolases"/>
    <property type="match status" value="1"/>
</dbReference>
<reference evidence="3" key="1">
    <citation type="submission" date="2014-05" db="EMBL/GenBank/DDBJ databases">
        <authorList>
            <person name="Urmite Genomes"/>
        </authorList>
    </citation>
    <scope>NUCLEOTIDE SEQUENCE</scope>
    <source>
        <strain evidence="3">DSM 44074</strain>
    </source>
</reference>
<feature type="compositionally biased region" description="Basic and acidic residues" evidence="1">
    <location>
        <begin position="117"/>
        <end position="154"/>
    </location>
</feature>
<dbReference type="InterPro" id="IPR029058">
    <property type="entry name" value="AB_hydrolase_fold"/>
</dbReference>
<keyword evidence="2" id="KW-0732">Signal</keyword>
<feature type="compositionally biased region" description="Basic and acidic residues" evidence="1">
    <location>
        <begin position="87"/>
        <end position="96"/>
    </location>
</feature>
<feature type="signal peptide" evidence="2">
    <location>
        <begin position="1"/>
        <end position="31"/>
    </location>
</feature>
<gene>
    <name evidence="3" type="ORF">BN1047_00160</name>
</gene>